<dbReference type="EMBL" id="FNRY01000001">
    <property type="protein sequence ID" value="SEB37124.1"/>
    <property type="molecule type" value="Genomic_DNA"/>
</dbReference>
<evidence type="ECO:0000313" key="3">
    <source>
        <dbReference type="Proteomes" id="UP000199183"/>
    </source>
</evidence>
<proteinExistence type="predicted"/>
<dbReference type="AlphaFoldDB" id="A0A1H4ISQ1"/>
<dbReference type="InterPro" id="IPR007842">
    <property type="entry name" value="HEPN_dom"/>
</dbReference>
<feature type="domain" description="HEPN" evidence="1">
    <location>
        <begin position="35"/>
        <end position="148"/>
    </location>
</feature>
<dbReference type="STRING" id="640635.SAMN04489806_0233"/>
<dbReference type="Pfam" id="PF05168">
    <property type="entry name" value="HEPN"/>
    <property type="match status" value="1"/>
</dbReference>
<evidence type="ECO:0000259" key="1">
    <source>
        <dbReference type="Pfam" id="PF05168"/>
    </source>
</evidence>
<dbReference type="OrthoDB" id="3728235at2"/>
<organism evidence="2 3">
    <name type="scientific">Paramicrobacterium humi</name>
    <dbReference type="NCBI Taxonomy" id="640635"/>
    <lineage>
        <taxon>Bacteria</taxon>
        <taxon>Bacillati</taxon>
        <taxon>Actinomycetota</taxon>
        <taxon>Actinomycetes</taxon>
        <taxon>Micrococcales</taxon>
        <taxon>Microbacteriaceae</taxon>
        <taxon>Paramicrobacterium</taxon>
    </lineage>
</organism>
<dbReference type="Proteomes" id="UP000199183">
    <property type="component" value="Unassembled WGS sequence"/>
</dbReference>
<reference evidence="2 3" key="1">
    <citation type="submission" date="2016-10" db="EMBL/GenBank/DDBJ databases">
        <authorList>
            <person name="de Groot N.N."/>
        </authorList>
    </citation>
    <scope>NUCLEOTIDE SEQUENCE [LARGE SCALE GENOMIC DNA]</scope>
    <source>
        <strain evidence="2 3">DSM 21799</strain>
    </source>
</reference>
<name>A0A1H4ISQ1_9MICO</name>
<sequence>MIRRWEQGRSQIEGLLQRRELERVHADSDLASVHLDQARDHLAGAHLVSDRDPVGSFQLAYDAARKALAGVLIHQGLRPTSRGGHRAVEDALRAQLDPPLGRLIDRFGWMRSVRNASEYPSFDEPIADRVDASTARSYASELIDLAERLIREMPVY</sequence>
<dbReference type="RefSeq" id="WP_091179015.1">
    <property type="nucleotide sequence ID" value="NZ_FNRY01000001.1"/>
</dbReference>
<dbReference type="Gene3D" id="1.20.120.330">
    <property type="entry name" value="Nucleotidyltransferases domain 2"/>
    <property type="match status" value="1"/>
</dbReference>
<accession>A0A1H4ISQ1</accession>
<gene>
    <name evidence="2" type="ORF">SAMN04489806_0233</name>
</gene>
<keyword evidence="3" id="KW-1185">Reference proteome</keyword>
<protein>
    <submittedName>
        <fullName evidence="2">HEPN domain-containing protein</fullName>
    </submittedName>
</protein>
<evidence type="ECO:0000313" key="2">
    <source>
        <dbReference type="EMBL" id="SEB37124.1"/>
    </source>
</evidence>